<dbReference type="GO" id="GO:0005911">
    <property type="term" value="C:cell-cell junction"/>
    <property type="evidence" value="ECO:0007669"/>
    <property type="project" value="TreeGrafter"/>
</dbReference>
<dbReference type="PANTHER" id="PTHR11640:SF164">
    <property type="entry name" value="MAM DOMAIN-CONTAINING GLYCOSYLPHOSPHATIDYLINOSITOL ANCHOR PROTEIN 1"/>
    <property type="match status" value="1"/>
</dbReference>
<dbReference type="SUPFAM" id="SSF48726">
    <property type="entry name" value="Immunoglobulin"/>
    <property type="match status" value="1"/>
</dbReference>
<dbReference type="STRING" id="31246.A0A183PN54"/>
<feature type="non-terminal residue" evidence="6">
    <location>
        <position position="1"/>
    </location>
</feature>
<dbReference type="InterPro" id="IPR003599">
    <property type="entry name" value="Ig_sub"/>
</dbReference>
<keyword evidence="5" id="KW-0393">Immunoglobulin domain</keyword>
<evidence type="ECO:0000313" key="7">
    <source>
        <dbReference type="Proteomes" id="UP000269396"/>
    </source>
</evidence>
<accession>A0A183PN54</accession>
<dbReference type="PROSITE" id="PS50835">
    <property type="entry name" value="IG_LIKE"/>
    <property type="match status" value="1"/>
</dbReference>
<dbReference type="Proteomes" id="UP000269396">
    <property type="component" value="Unassembled WGS sequence"/>
</dbReference>
<dbReference type="GO" id="GO:0005886">
    <property type="term" value="C:plasma membrane"/>
    <property type="evidence" value="ECO:0007669"/>
    <property type="project" value="TreeGrafter"/>
</dbReference>
<dbReference type="InterPro" id="IPR051275">
    <property type="entry name" value="Cell_adhesion_signaling"/>
</dbReference>
<evidence type="ECO:0000256" key="5">
    <source>
        <dbReference type="ARBA" id="ARBA00023319"/>
    </source>
</evidence>
<comment type="subcellular location">
    <subcellularLocation>
        <location evidence="1">Membrane</location>
        <topology evidence="1">Single-pass type I membrane protein</topology>
    </subcellularLocation>
</comment>
<dbReference type="GO" id="GO:0050839">
    <property type="term" value="F:cell adhesion molecule binding"/>
    <property type="evidence" value="ECO:0007669"/>
    <property type="project" value="TreeGrafter"/>
</dbReference>
<dbReference type="InterPro" id="IPR007110">
    <property type="entry name" value="Ig-like_dom"/>
</dbReference>
<proteinExistence type="predicted"/>
<dbReference type="PANTHER" id="PTHR11640">
    <property type="entry name" value="NEPHRIN"/>
    <property type="match status" value="1"/>
</dbReference>
<dbReference type="AlphaFoldDB" id="A0A183PN54"/>
<dbReference type="GO" id="GO:0098609">
    <property type="term" value="P:cell-cell adhesion"/>
    <property type="evidence" value="ECO:0007669"/>
    <property type="project" value="TreeGrafter"/>
</dbReference>
<dbReference type="EMBL" id="UZAL01036305">
    <property type="protein sequence ID" value="VDP69514.1"/>
    <property type="molecule type" value="Genomic_DNA"/>
</dbReference>
<keyword evidence="3" id="KW-1015">Disulfide bond</keyword>
<evidence type="ECO:0000256" key="4">
    <source>
        <dbReference type="ARBA" id="ARBA00023180"/>
    </source>
</evidence>
<reference evidence="6 7" key="1">
    <citation type="submission" date="2018-11" db="EMBL/GenBank/DDBJ databases">
        <authorList>
            <consortium name="Pathogen Informatics"/>
        </authorList>
    </citation>
    <scope>NUCLEOTIDE SEQUENCE [LARGE SCALE GENOMIC DNA]</scope>
    <source>
        <strain>Denwood</strain>
        <strain evidence="7">Zambia</strain>
    </source>
</reference>
<dbReference type="Gene3D" id="2.60.40.10">
    <property type="entry name" value="Immunoglobulins"/>
    <property type="match status" value="1"/>
</dbReference>
<evidence type="ECO:0000256" key="3">
    <source>
        <dbReference type="ARBA" id="ARBA00023157"/>
    </source>
</evidence>
<dbReference type="InterPro" id="IPR013783">
    <property type="entry name" value="Ig-like_fold"/>
</dbReference>
<keyword evidence="2" id="KW-0472">Membrane</keyword>
<protein>
    <submittedName>
        <fullName evidence="6">Uncharacterized protein</fullName>
    </submittedName>
</protein>
<keyword evidence="7" id="KW-1185">Reference proteome</keyword>
<name>A0A183PN54_9TREM</name>
<evidence type="ECO:0000313" key="6">
    <source>
        <dbReference type="EMBL" id="VDP69514.1"/>
    </source>
</evidence>
<gene>
    <name evidence="6" type="ORF">SMTD_LOCUS15791</name>
</gene>
<dbReference type="InterPro" id="IPR036179">
    <property type="entry name" value="Ig-like_dom_sf"/>
</dbReference>
<evidence type="ECO:0000256" key="2">
    <source>
        <dbReference type="ARBA" id="ARBA00023136"/>
    </source>
</evidence>
<dbReference type="Pfam" id="PF13927">
    <property type="entry name" value="Ig_3"/>
    <property type="match status" value="1"/>
</dbReference>
<keyword evidence="4" id="KW-0325">Glycoprotein</keyword>
<evidence type="ECO:0000256" key="1">
    <source>
        <dbReference type="ARBA" id="ARBA00004479"/>
    </source>
</evidence>
<organism evidence="6 7">
    <name type="scientific">Schistosoma mattheei</name>
    <dbReference type="NCBI Taxonomy" id="31246"/>
    <lineage>
        <taxon>Eukaryota</taxon>
        <taxon>Metazoa</taxon>
        <taxon>Spiralia</taxon>
        <taxon>Lophotrochozoa</taxon>
        <taxon>Platyhelminthes</taxon>
        <taxon>Trematoda</taxon>
        <taxon>Digenea</taxon>
        <taxon>Strigeidida</taxon>
        <taxon>Schistosomatoidea</taxon>
        <taxon>Schistosomatidae</taxon>
        <taxon>Schistosoma</taxon>
    </lineage>
</organism>
<dbReference type="SMART" id="SM00409">
    <property type="entry name" value="IG"/>
    <property type="match status" value="1"/>
</dbReference>
<sequence length="253" mass="29106">VPIIYPFESNPIRVLETTSFKQVCRIKANPAARIHWVDENQNVVSNPPTVHVQPKVTVNEGEALEIACRVDANPVASSIYWTYNKFPDQTNIRDQPNLHWFQSKRIDGSVLKIPYTYPYHSGQYYCHADAEIYMPQDLWLSQNLSTSSEVWSIWQQRSRSFAAVNLTINYSPGKPTLTVVYSTNNKGEDYIILRCQENYSVEIMSQLKLDHHGKPESTERPFRPILGFLSNPKAIKITIISTNTHFDIKTNYV</sequence>